<feature type="transmembrane region" description="Helical" evidence="1">
    <location>
        <begin position="75"/>
        <end position="92"/>
    </location>
</feature>
<keyword evidence="3" id="KW-1185">Reference proteome</keyword>
<keyword evidence="1" id="KW-0472">Membrane</keyword>
<keyword evidence="1" id="KW-0812">Transmembrane</keyword>
<keyword evidence="1" id="KW-1133">Transmembrane helix</keyword>
<dbReference type="EMBL" id="CP022530">
    <property type="protein sequence ID" value="ASP38511.1"/>
    <property type="molecule type" value="Genomic_DNA"/>
</dbReference>
<dbReference type="Pfam" id="PF11804">
    <property type="entry name" value="DUF3325"/>
    <property type="match status" value="1"/>
</dbReference>
<name>A0A222FJB1_9GAMM</name>
<accession>A0A222FJB1</accession>
<reference evidence="2 3" key="1">
    <citation type="submission" date="2017-07" db="EMBL/GenBank/DDBJ databases">
        <title>Annotated genome sequence of Bacterioplanes sanyensis isolated from Red Sea.</title>
        <authorList>
            <person name="Rehman Z.U."/>
        </authorList>
    </citation>
    <scope>NUCLEOTIDE SEQUENCE [LARGE SCALE GENOMIC DNA]</scope>
    <source>
        <strain evidence="2 3">NV9</strain>
    </source>
</reference>
<evidence type="ECO:0000313" key="2">
    <source>
        <dbReference type="EMBL" id="ASP38511.1"/>
    </source>
</evidence>
<dbReference type="AlphaFoldDB" id="A0A222FJB1"/>
<sequence>MALVPVSRATFMDTNNRHITMPLGIFMIWPALHLMYGVGEHRSDRIPQQRRYAGLAFLLFSLAWMGQPYGWEQGTFYWLFSLIACAAIFVQLRIWWPRTVAVLTAISAVGGVYVGLV</sequence>
<organism evidence="2 3">
    <name type="scientific">Bacterioplanes sanyensis</name>
    <dbReference type="NCBI Taxonomy" id="1249553"/>
    <lineage>
        <taxon>Bacteria</taxon>
        <taxon>Pseudomonadati</taxon>
        <taxon>Pseudomonadota</taxon>
        <taxon>Gammaproteobacteria</taxon>
        <taxon>Oceanospirillales</taxon>
        <taxon>Oceanospirillaceae</taxon>
        <taxon>Bacterioplanes</taxon>
    </lineage>
</organism>
<evidence type="ECO:0000313" key="3">
    <source>
        <dbReference type="Proteomes" id="UP000202440"/>
    </source>
</evidence>
<feature type="transmembrane region" description="Helical" evidence="1">
    <location>
        <begin position="51"/>
        <end position="69"/>
    </location>
</feature>
<feature type="transmembrane region" description="Helical" evidence="1">
    <location>
        <begin position="99"/>
        <end position="116"/>
    </location>
</feature>
<evidence type="ECO:0000256" key="1">
    <source>
        <dbReference type="SAM" id="Phobius"/>
    </source>
</evidence>
<dbReference type="KEGG" id="bsan:CHH28_07420"/>
<feature type="transmembrane region" description="Helical" evidence="1">
    <location>
        <begin position="20"/>
        <end position="39"/>
    </location>
</feature>
<dbReference type="Proteomes" id="UP000202440">
    <property type="component" value="Chromosome"/>
</dbReference>
<protein>
    <submittedName>
        <fullName evidence="2">Uncharacterized protein</fullName>
    </submittedName>
</protein>
<dbReference type="InterPro" id="IPR021762">
    <property type="entry name" value="DUF3325"/>
</dbReference>
<gene>
    <name evidence="2" type="ORF">CHH28_07420</name>
</gene>
<proteinExistence type="predicted"/>